<dbReference type="SUPFAM" id="SSF158553">
    <property type="entry name" value="TAFH domain-like"/>
    <property type="match status" value="1"/>
</dbReference>
<feature type="region of interest" description="Disordered" evidence="6">
    <location>
        <begin position="540"/>
        <end position="560"/>
    </location>
</feature>
<feature type="compositionally biased region" description="Low complexity" evidence="6">
    <location>
        <begin position="235"/>
        <end position="250"/>
    </location>
</feature>
<comment type="subcellular location">
    <subcellularLocation>
        <location evidence="1">Nucleus</location>
    </subcellularLocation>
</comment>
<evidence type="ECO:0000259" key="7">
    <source>
        <dbReference type="PROSITE" id="PS51119"/>
    </source>
</evidence>
<keyword evidence="4" id="KW-0804">Transcription</keyword>
<dbReference type="SMART" id="SM00549">
    <property type="entry name" value="TAFH"/>
    <property type="match status" value="1"/>
</dbReference>
<proteinExistence type="inferred from homology"/>
<keyword evidence="5" id="KW-0539">Nucleus</keyword>
<evidence type="ECO:0000313" key="8">
    <source>
        <dbReference type="EMBL" id="KAK6731547.1"/>
    </source>
</evidence>
<sequence length="602" mass="67199">MSDPPVPSGGPKFRIVAGRGLGERPSPGTSVSGHSPLPQEVKPNPMMSQVSVHMQHPQHQQPMQSQPQMVMQGAPPSSIAPGGGMQVQMGQSQNPQSSAQQPIPTSDSQGMVTKCVRFFKTLIQLSQQPEQQQPSQNPQQTAHLVKELVSTLVFGQMPAEEFTTRLQSALKSQAQPHLLPFLHKTLPYLRAAMRSGEVTIEGVVPPPGMMVPPAPQIEAASPQQQVHMQMQPQQHMMTAQQQPTSQQAPQHLHPQSIQVQVVQQQQQQQGHYQMHEQQQQQMEQQQMQMHSHSQQMGMQQAQQVVLPHSQHQQMPMVQQIQMGHQQPSQQMVSERQPTPQMMYAPTSGAVSVVPIQDHNEQAAAMDRTDSAAAGEPMDESSTQHAEEEMIQVRQLQEGALESALLRPPDIMSRITQCMNEMCYVDEEVLVLISDAAECRLREIIGELAILAEHRMEPMRLNPNYGPIDDTRRQLRFLEDIDRQQEEQRENREKEALIRMSKSKGIAKDTIERAKEMQRADAEAKRNRDANAAAIAALSSGSKVSRPKWDQGGSSGVSGTVHRPRTVRVNLRDLHILVNKDSRFRRSHLVHKLALSGPPSESL</sequence>
<organism evidence="8 9">
    <name type="scientific">Necator americanus</name>
    <name type="common">Human hookworm</name>
    <dbReference type="NCBI Taxonomy" id="51031"/>
    <lineage>
        <taxon>Eukaryota</taxon>
        <taxon>Metazoa</taxon>
        <taxon>Ecdysozoa</taxon>
        <taxon>Nematoda</taxon>
        <taxon>Chromadorea</taxon>
        <taxon>Rhabditida</taxon>
        <taxon>Rhabditina</taxon>
        <taxon>Rhabditomorpha</taxon>
        <taxon>Strongyloidea</taxon>
        <taxon>Ancylostomatidae</taxon>
        <taxon>Bunostominae</taxon>
        <taxon>Necator</taxon>
    </lineage>
</organism>
<dbReference type="Pfam" id="PF05236">
    <property type="entry name" value="TAF4"/>
    <property type="match status" value="1"/>
</dbReference>
<evidence type="ECO:0000256" key="2">
    <source>
        <dbReference type="ARBA" id="ARBA00006178"/>
    </source>
</evidence>
<keyword evidence="3" id="KW-0805">Transcription regulation</keyword>
<feature type="domain" description="TAFH" evidence="7">
    <location>
        <begin position="109"/>
        <end position="212"/>
    </location>
</feature>
<feature type="region of interest" description="Disordered" evidence="6">
    <location>
        <begin position="1"/>
        <end position="108"/>
    </location>
</feature>
<name>A0ABR1C1L6_NECAM</name>
<dbReference type="PANTHER" id="PTHR15138:SF14">
    <property type="entry name" value="TRANSCRIPTION INITIATION FACTOR TFIID SUBUNIT 4"/>
    <property type="match status" value="1"/>
</dbReference>
<dbReference type="InterPro" id="IPR037249">
    <property type="entry name" value="TAFH/NHR1_dom_sf"/>
</dbReference>
<dbReference type="Proteomes" id="UP001303046">
    <property type="component" value="Unassembled WGS sequence"/>
</dbReference>
<dbReference type="CDD" id="cd08045">
    <property type="entry name" value="HFD_TAF4"/>
    <property type="match status" value="1"/>
</dbReference>
<comment type="caution">
    <text evidence="8">The sequence shown here is derived from an EMBL/GenBank/DDBJ whole genome shotgun (WGS) entry which is preliminary data.</text>
</comment>
<evidence type="ECO:0000256" key="1">
    <source>
        <dbReference type="ARBA" id="ARBA00004123"/>
    </source>
</evidence>
<evidence type="ECO:0000256" key="3">
    <source>
        <dbReference type="ARBA" id="ARBA00023015"/>
    </source>
</evidence>
<feature type="compositionally biased region" description="Low complexity" evidence="6">
    <location>
        <begin position="363"/>
        <end position="373"/>
    </location>
</feature>
<evidence type="ECO:0000313" key="9">
    <source>
        <dbReference type="Proteomes" id="UP001303046"/>
    </source>
</evidence>
<evidence type="ECO:0000256" key="6">
    <source>
        <dbReference type="SAM" id="MobiDB-lite"/>
    </source>
</evidence>
<dbReference type="InterPro" id="IPR007900">
    <property type="entry name" value="TAF4_C"/>
</dbReference>
<protein>
    <recommendedName>
        <fullName evidence="7">TAFH domain-containing protein</fullName>
    </recommendedName>
</protein>
<dbReference type="InterPro" id="IPR045144">
    <property type="entry name" value="TAF4"/>
</dbReference>
<evidence type="ECO:0000256" key="4">
    <source>
        <dbReference type="ARBA" id="ARBA00023163"/>
    </source>
</evidence>
<feature type="compositionally biased region" description="Low complexity" evidence="6">
    <location>
        <begin position="258"/>
        <end position="291"/>
    </location>
</feature>
<dbReference type="PROSITE" id="PS51119">
    <property type="entry name" value="TAFH"/>
    <property type="match status" value="1"/>
</dbReference>
<comment type="similarity">
    <text evidence="2">Belongs to the TAF4 family.</text>
</comment>
<reference evidence="8 9" key="1">
    <citation type="submission" date="2023-08" db="EMBL/GenBank/DDBJ databases">
        <title>A Necator americanus chromosomal reference genome.</title>
        <authorList>
            <person name="Ilik V."/>
            <person name="Petrzelkova K.J."/>
            <person name="Pardy F."/>
            <person name="Fuh T."/>
            <person name="Niatou-Singa F.S."/>
            <person name="Gouil Q."/>
            <person name="Baker L."/>
            <person name="Ritchie M.E."/>
            <person name="Jex A.R."/>
            <person name="Gazzola D."/>
            <person name="Li H."/>
            <person name="Toshio Fujiwara R."/>
            <person name="Zhan B."/>
            <person name="Aroian R.V."/>
            <person name="Pafco B."/>
            <person name="Schwarz E.M."/>
        </authorList>
    </citation>
    <scope>NUCLEOTIDE SEQUENCE [LARGE SCALE GENOMIC DNA]</scope>
    <source>
        <strain evidence="8 9">Aroian</strain>
        <tissue evidence="8">Whole animal</tissue>
    </source>
</reference>
<accession>A0ABR1C1L6</accession>
<gene>
    <name evidence="8" type="primary">Necator_chrI.g3920</name>
    <name evidence="8" type="ORF">RB195_007791</name>
</gene>
<dbReference type="InterPro" id="IPR003894">
    <property type="entry name" value="TAFH_NHR1"/>
</dbReference>
<evidence type="ECO:0000256" key="5">
    <source>
        <dbReference type="ARBA" id="ARBA00023242"/>
    </source>
</evidence>
<feature type="compositionally biased region" description="Low complexity" evidence="6">
    <location>
        <begin position="48"/>
        <end position="104"/>
    </location>
</feature>
<dbReference type="Pfam" id="PF07531">
    <property type="entry name" value="TAFH"/>
    <property type="match status" value="1"/>
</dbReference>
<feature type="region of interest" description="Disordered" evidence="6">
    <location>
        <begin position="363"/>
        <end position="384"/>
    </location>
</feature>
<dbReference type="Gene3D" id="1.20.120.1110">
    <property type="entry name" value="TAFH/NHR1 domain"/>
    <property type="match status" value="1"/>
</dbReference>
<dbReference type="EMBL" id="JAVFWL010000001">
    <property type="protein sequence ID" value="KAK6731547.1"/>
    <property type="molecule type" value="Genomic_DNA"/>
</dbReference>
<keyword evidence="9" id="KW-1185">Reference proteome</keyword>
<feature type="region of interest" description="Disordered" evidence="6">
    <location>
        <begin position="235"/>
        <end position="291"/>
    </location>
</feature>
<dbReference type="PANTHER" id="PTHR15138">
    <property type="entry name" value="TRANSCRIPTION INITIATION FACTOR TFIID SUBUNIT 4"/>
    <property type="match status" value="1"/>
</dbReference>